<feature type="region of interest" description="Disordered" evidence="7">
    <location>
        <begin position="25"/>
        <end position="48"/>
    </location>
</feature>
<comment type="caution">
    <text evidence="9">The sequence shown here is derived from an EMBL/GenBank/DDBJ whole genome shotgun (WGS) entry which is preliminary data.</text>
</comment>
<dbReference type="EMBL" id="SPLM01000004">
    <property type="protein sequence ID" value="TMW67682.1"/>
    <property type="molecule type" value="Genomic_DNA"/>
</dbReference>
<dbReference type="PIRSF" id="PIRSF015840">
    <property type="entry name" value="DUF284_TM_euk"/>
    <property type="match status" value="1"/>
</dbReference>
<evidence type="ECO:0000256" key="4">
    <source>
        <dbReference type="ARBA" id="ARBA00022989"/>
    </source>
</evidence>
<feature type="transmembrane region" description="Helical" evidence="8">
    <location>
        <begin position="394"/>
        <end position="413"/>
    </location>
</feature>
<feature type="compositionally biased region" description="Basic and acidic residues" evidence="7">
    <location>
        <begin position="28"/>
        <end position="44"/>
    </location>
</feature>
<evidence type="ECO:0000256" key="6">
    <source>
        <dbReference type="PIRNR" id="PIRNR015840"/>
    </source>
</evidence>
<dbReference type="GO" id="GO:0005783">
    <property type="term" value="C:endoplasmic reticulum"/>
    <property type="evidence" value="ECO:0007669"/>
    <property type="project" value="TreeGrafter"/>
</dbReference>
<evidence type="ECO:0000313" key="9">
    <source>
        <dbReference type="EMBL" id="TMW67682.1"/>
    </source>
</evidence>
<dbReference type="PANTHER" id="PTHR10926:SF0">
    <property type="entry name" value="CDC50, ISOFORM A"/>
    <property type="match status" value="1"/>
</dbReference>
<keyword evidence="4 8" id="KW-1133">Transmembrane helix</keyword>
<evidence type="ECO:0000256" key="2">
    <source>
        <dbReference type="ARBA" id="ARBA00009457"/>
    </source>
</evidence>
<evidence type="ECO:0000256" key="5">
    <source>
        <dbReference type="ARBA" id="ARBA00023136"/>
    </source>
</evidence>
<evidence type="ECO:0000256" key="3">
    <source>
        <dbReference type="ARBA" id="ARBA00022692"/>
    </source>
</evidence>
<protein>
    <submittedName>
        <fullName evidence="9">Uncharacterized protein</fullName>
    </submittedName>
</protein>
<keyword evidence="5 6" id="KW-0472">Membrane</keyword>
<accession>A0A8K1FQ84</accession>
<dbReference type="InterPro" id="IPR005045">
    <property type="entry name" value="CDC50/LEM3_fam"/>
</dbReference>
<organism evidence="9 10">
    <name type="scientific">Pythium oligandrum</name>
    <name type="common">Mycoparasitic fungus</name>
    <dbReference type="NCBI Taxonomy" id="41045"/>
    <lineage>
        <taxon>Eukaryota</taxon>
        <taxon>Sar</taxon>
        <taxon>Stramenopiles</taxon>
        <taxon>Oomycota</taxon>
        <taxon>Peronosporomycetes</taxon>
        <taxon>Pythiales</taxon>
        <taxon>Pythiaceae</taxon>
        <taxon>Pythium</taxon>
    </lineage>
</organism>
<keyword evidence="3 8" id="KW-0812">Transmembrane</keyword>
<gene>
    <name evidence="9" type="ORF">Poli38472_011302</name>
</gene>
<comment type="similarity">
    <text evidence="2 6">Belongs to the CDC50/LEM3 family.</text>
</comment>
<keyword evidence="10" id="KW-1185">Reference proteome</keyword>
<evidence type="ECO:0000256" key="7">
    <source>
        <dbReference type="SAM" id="MobiDB-lite"/>
    </source>
</evidence>
<dbReference type="Pfam" id="PF03381">
    <property type="entry name" value="CDC50"/>
    <property type="match status" value="1"/>
</dbReference>
<comment type="subcellular location">
    <subcellularLocation>
        <location evidence="1">Membrane</location>
        <topology evidence="1">Multi-pass membrane protein</topology>
    </subcellularLocation>
</comment>
<reference evidence="9" key="1">
    <citation type="submission" date="2019-03" db="EMBL/GenBank/DDBJ databases">
        <title>Long read genome sequence of the mycoparasitic Pythium oligandrum ATCC 38472 isolated from sugarbeet rhizosphere.</title>
        <authorList>
            <person name="Gaulin E."/>
        </authorList>
    </citation>
    <scope>NUCLEOTIDE SEQUENCE</scope>
    <source>
        <strain evidence="9">ATCC 38472_TT</strain>
    </source>
</reference>
<proteinExistence type="inferred from homology"/>
<evidence type="ECO:0000256" key="8">
    <source>
        <dbReference type="SAM" id="Phobius"/>
    </source>
</evidence>
<evidence type="ECO:0000313" key="10">
    <source>
        <dbReference type="Proteomes" id="UP000794436"/>
    </source>
</evidence>
<dbReference type="AlphaFoldDB" id="A0A8K1FQ84"/>
<dbReference type="Proteomes" id="UP000794436">
    <property type="component" value="Unassembled WGS sequence"/>
</dbReference>
<dbReference type="PANTHER" id="PTHR10926">
    <property type="entry name" value="CELL CYCLE CONTROL PROTEIN 50"/>
    <property type="match status" value="1"/>
</dbReference>
<dbReference type="OrthoDB" id="340608at2759"/>
<dbReference type="GO" id="GO:0005794">
    <property type="term" value="C:Golgi apparatus"/>
    <property type="evidence" value="ECO:0007669"/>
    <property type="project" value="TreeGrafter"/>
</dbReference>
<dbReference type="GO" id="GO:0005886">
    <property type="term" value="C:plasma membrane"/>
    <property type="evidence" value="ECO:0007669"/>
    <property type="project" value="TreeGrafter"/>
</dbReference>
<evidence type="ECO:0000256" key="1">
    <source>
        <dbReference type="ARBA" id="ARBA00004141"/>
    </source>
</evidence>
<feature type="transmembrane region" description="Helical" evidence="8">
    <location>
        <begin position="63"/>
        <end position="84"/>
    </location>
</feature>
<name>A0A8K1FQ84_PYTOL</name>
<feature type="transmembrane region" description="Helical" evidence="8">
    <location>
        <begin position="368"/>
        <end position="388"/>
    </location>
</feature>
<sequence>MTAVVIDHEDIPLDTSSNAAAAVTPYREVTDRVDPKSKPNRPDSSRWTQQNLRMWEPMLTLEWSIGICFLITASCVAIGVAIVIPSTEMNTYRVIYDGGSDSSPYARGKAIAQQADGTVRDLENCFLDSPDMANSFDAKHTCFVEITLREPITKPAYVYYELSGFYQHHRRFVSSMTRTQFTDEWRPGTLTGECAPLETIESEICTVGLCSTSSKKERTAFPCGIVSNTMFNDIFWLHEGILPSGERLGQKDLVSKGAARKYTTPYKNPSWSISLVDYLPVWNNPNFSRIIPPATGDQSPHITSDYTNSTAWVHEPTDPEFAGAGLENEHWRVWVETAAMAPFRKAYGRINHDLPAGTKLVFAVQSNFYVRSFAGTKSLIIGDLAWFGSDNVPLGAFFLGVGGIFFLFTLFFISRRCKNPRQRGDARALAWKFKKQ</sequence>